<dbReference type="GO" id="GO:0000155">
    <property type="term" value="F:phosphorelay sensor kinase activity"/>
    <property type="evidence" value="ECO:0007669"/>
    <property type="project" value="InterPro"/>
</dbReference>
<dbReference type="STRING" id="1120996.SAMN02746066_00940"/>
<evidence type="ECO:0000313" key="8">
    <source>
        <dbReference type="Proteomes" id="UP000184038"/>
    </source>
</evidence>
<keyword evidence="4 7" id="KW-0808">Transferase</keyword>
<evidence type="ECO:0000313" key="7">
    <source>
        <dbReference type="EMBL" id="SHM13212.1"/>
    </source>
</evidence>
<dbReference type="AlphaFoldDB" id="A0A1M7G9Y7"/>
<dbReference type="InterPro" id="IPR036097">
    <property type="entry name" value="HisK_dim/P_sf"/>
</dbReference>
<dbReference type="Proteomes" id="UP000184038">
    <property type="component" value="Unassembled WGS sequence"/>
</dbReference>
<dbReference type="SMART" id="SM00387">
    <property type="entry name" value="HATPase_c"/>
    <property type="match status" value="1"/>
</dbReference>
<evidence type="ECO:0000256" key="5">
    <source>
        <dbReference type="ARBA" id="ARBA00023012"/>
    </source>
</evidence>
<dbReference type="CDD" id="cd00075">
    <property type="entry name" value="HATPase"/>
    <property type="match status" value="1"/>
</dbReference>
<dbReference type="InterPro" id="IPR036890">
    <property type="entry name" value="HATPase_C_sf"/>
</dbReference>
<organism evidence="7 8">
    <name type="scientific">Anaerosporobacter mobilis DSM 15930</name>
    <dbReference type="NCBI Taxonomy" id="1120996"/>
    <lineage>
        <taxon>Bacteria</taxon>
        <taxon>Bacillati</taxon>
        <taxon>Bacillota</taxon>
        <taxon>Clostridia</taxon>
        <taxon>Lachnospirales</taxon>
        <taxon>Lachnospiraceae</taxon>
        <taxon>Anaerosporobacter</taxon>
    </lineage>
</organism>
<dbReference type="PROSITE" id="PS50109">
    <property type="entry name" value="HIS_KIN"/>
    <property type="match status" value="1"/>
</dbReference>
<evidence type="ECO:0000256" key="4">
    <source>
        <dbReference type="ARBA" id="ARBA00022777"/>
    </source>
</evidence>
<dbReference type="CDD" id="cd00082">
    <property type="entry name" value="HisKA"/>
    <property type="match status" value="1"/>
</dbReference>
<dbReference type="InterPro" id="IPR005467">
    <property type="entry name" value="His_kinase_dom"/>
</dbReference>
<evidence type="ECO:0000259" key="6">
    <source>
        <dbReference type="PROSITE" id="PS50109"/>
    </source>
</evidence>
<keyword evidence="5" id="KW-0902">Two-component regulatory system</keyword>
<dbReference type="GO" id="GO:0016020">
    <property type="term" value="C:membrane"/>
    <property type="evidence" value="ECO:0007669"/>
    <property type="project" value="InterPro"/>
</dbReference>
<evidence type="ECO:0000256" key="1">
    <source>
        <dbReference type="ARBA" id="ARBA00000085"/>
    </source>
</evidence>
<name>A0A1M7G9Y7_9FIRM</name>
<dbReference type="PANTHER" id="PTHR43547:SF2">
    <property type="entry name" value="HYBRID SIGNAL TRANSDUCTION HISTIDINE KINASE C"/>
    <property type="match status" value="1"/>
</dbReference>
<dbReference type="InterPro" id="IPR003594">
    <property type="entry name" value="HATPase_dom"/>
</dbReference>
<evidence type="ECO:0000256" key="2">
    <source>
        <dbReference type="ARBA" id="ARBA00012438"/>
    </source>
</evidence>
<evidence type="ECO:0000256" key="3">
    <source>
        <dbReference type="ARBA" id="ARBA00022553"/>
    </source>
</evidence>
<dbReference type="PRINTS" id="PR01780">
    <property type="entry name" value="LANTIREGPROT"/>
</dbReference>
<dbReference type="SUPFAM" id="SSF47384">
    <property type="entry name" value="Homodimeric domain of signal transducing histidine kinase"/>
    <property type="match status" value="1"/>
</dbReference>
<dbReference type="Gene3D" id="1.10.287.130">
    <property type="match status" value="1"/>
</dbReference>
<reference evidence="7 8" key="1">
    <citation type="submission" date="2016-11" db="EMBL/GenBank/DDBJ databases">
        <authorList>
            <person name="Jaros S."/>
            <person name="Januszkiewicz K."/>
            <person name="Wedrychowicz H."/>
        </authorList>
    </citation>
    <scope>NUCLEOTIDE SEQUENCE [LARGE SCALE GENOMIC DNA]</scope>
    <source>
        <strain evidence="7 8">DSM 15930</strain>
    </source>
</reference>
<protein>
    <recommendedName>
        <fullName evidence="2">histidine kinase</fullName>
        <ecNumber evidence="2">2.7.13.3</ecNumber>
    </recommendedName>
</protein>
<keyword evidence="4 7" id="KW-0418">Kinase</keyword>
<dbReference type="Pfam" id="PF00512">
    <property type="entry name" value="HisKA"/>
    <property type="match status" value="1"/>
</dbReference>
<feature type="domain" description="Histidine kinase" evidence="6">
    <location>
        <begin position="86"/>
        <end position="297"/>
    </location>
</feature>
<accession>A0A1M7G9Y7</accession>
<dbReference type="EC" id="2.7.13.3" evidence="2"/>
<dbReference type="InterPro" id="IPR003661">
    <property type="entry name" value="HisK_dim/P_dom"/>
</dbReference>
<dbReference type="InterPro" id="IPR008358">
    <property type="entry name" value="Sig_transdc_His_kin/Pase_MprB"/>
</dbReference>
<dbReference type="EMBL" id="FRCP01000006">
    <property type="protein sequence ID" value="SHM13212.1"/>
    <property type="molecule type" value="Genomic_DNA"/>
</dbReference>
<dbReference type="SMART" id="SM00388">
    <property type="entry name" value="HisKA"/>
    <property type="match status" value="1"/>
</dbReference>
<sequence>MVVGILILIIVILSFRLYLYRRQLSSIRKQVEFIRENETNMELSITIHQKEWNSLIVSLNKLLKDIKRCKYVTLNQENLFKQTITSVSHDLRTPLTSASGYIQMLYKGGLDEEKQKEYIQIIQNRINSVTVMLNQLFEYTRLESNVYELDYERIDLNGIVCDTISMFYDELVQSKIEPDIQIEEGPVWVFGDSLAWIRIIENIISNAIKYGENWIGILLQKEDNGIYLRISNRTSTIEQKDVEYIFERFYTTDLSKTKKSTGLGLAIAKEFAIRMGGTIEAELNDDIFAISIRMKSA</sequence>
<keyword evidence="8" id="KW-1185">Reference proteome</keyword>
<dbReference type="SUPFAM" id="SSF55874">
    <property type="entry name" value="ATPase domain of HSP90 chaperone/DNA topoisomerase II/histidine kinase"/>
    <property type="match status" value="1"/>
</dbReference>
<gene>
    <name evidence="7" type="ORF">SAMN02746066_00940</name>
</gene>
<dbReference type="Gene3D" id="3.30.565.10">
    <property type="entry name" value="Histidine kinase-like ATPase, C-terminal domain"/>
    <property type="match status" value="1"/>
</dbReference>
<dbReference type="RefSeq" id="WP_073283616.1">
    <property type="nucleotide sequence ID" value="NZ_FRCP01000006.1"/>
</dbReference>
<comment type="catalytic activity">
    <reaction evidence="1">
        <text>ATP + protein L-histidine = ADP + protein N-phospho-L-histidine.</text>
        <dbReference type="EC" id="2.7.13.3"/>
    </reaction>
</comment>
<dbReference type="PANTHER" id="PTHR43547">
    <property type="entry name" value="TWO-COMPONENT HISTIDINE KINASE"/>
    <property type="match status" value="1"/>
</dbReference>
<dbReference type="Pfam" id="PF02518">
    <property type="entry name" value="HATPase_c"/>
    <property type="match status" value="1"/>
</dbReference>
<proteinExistence type="predicted"/>
<keyword evidence="3" id="KW-0597">Phosphoprotein</keyword>
<dbReference type="OrthoDB" id="9792991at2"/>